<evidence type="ECO:0000256" key="3">
    <source>
        <dbReference type="ARBA" id="ARBA00023125"/>
    </source>
</evidence>
<dbReference type="SUPFAM" id="SSF116734">
    <property type="entry name" value="DNA methylase specificity domain"/>
    <property type="match status" value="2"/>
</dbReference>
<dbReference type="InterPro" id="IPR044946">
    <property type="entry name" value="Restrct_endonuc_typeI_TRD_sf"/>
</dbReference>
<comment type="caution">
    <text evidence="5">The sequence shown here is derived from an EMBL/GenBank/DDBJ whole genome shotgun (WGS) entry which is preliminary data.</text>
</comment>
<comment type="similarity">
    <text evidence="1">Belongs to the type-I restriction system S methylase family.</text>
</comment>
<dbReference type="Pfam" id="PF01420">
    <property type="entry name" value="Methylase_S"/>
    <property type="match status" value="2"/>
</dbReference>
<feature type="domain" description="Type I restriction modification DNA specificity" evidence="4">
    <location>
        <begin position="5"/>
        <end position="161"/>
    </location>
</feature>
<organism evidence="5 6">
    <name type="scientific">Nemorincola caseinilytica</name>
    <dbReference type="NCBI Taxonomy" id="2054315"/>
    <lineage>
        <taxon>Bacteria</taxon>
        <taxon>Pseudomonadati</taxon>
        <taxon>Bacteroidota</taxon>
        <taxon>Chitinophagia</taxon>
        <taxon>Chitinophagales</taxon>
        <taxon>Chitinophagaceae</taxon>
        <taxon>Nemorincola</taxon>
    </lineage>
</organism>
<evidence type="ECO:0000256" key="1">
    <source>
        <dbReference type="ARBA" id="ARBA00010923"/>
    </source>
</evidence>
<reference evidence="6" key="1">
    <citation type="journal article" date="2019" name="Int. J. Syst. Evol. Microbiol.">
        <title>The Global Catalogue of Microorganisms (GCM) 10K type strain sequencing project: providing services to taxonomists for standard genome sequencing and annotation.</title>
        <authorList>
            <consortium name="The Broad Institute Genomics Platform"/>
            <consortium name="The Broad Institute Genome Sequencing Center for Infectious Disease"/>
            <person name="Wu L."/>
            <person name="Ma J."/>
        </authorList>
    </citation>
    <scope>NUCLEOTIDE SEQUENCE [LARGE SCALE GENOMIC DNA]</scope>
    <source>
        <strain evidence="6">JCM 32105</strain>
    </source>
</reference>
<dbReference type="InterPro" id="IPR000055">
    <property type="entry name" value="Restrct_endonuc_typeI_TRD"/>
</dbReference>
<proteinExistence type="inferred from homology"/>
<evidence type="ECO:0000259" key="4">
    <source>
        <dbReference type="Pfam" id="PF01420"/>
    </source>
</evidence>
<keyword evidence="6" id="KW-1185">Reference proteome</keyword>
<sequence length="363" mass="41902">MDLKNKNWNEFEMGKIFKIYATSSGIDKNKLENHNGRIPYVTRTNQTNGYDLFIGKQLEKYQVNKKNVITIGLDTQTIFYQQTNFYTGQNIQILEFKELNEHVAMFIIPLLKKQMMKFNWGGNGATLTRLKKAKILLPSNAEGDPDYDFMETYTKHLKRVKEQNYLDYISRNIEGLKGISKPAALKDKKWEVFLIGKLFKLTQGKSKGLNHLNRVEYGGVNYLGATNSNNGVIAFIKEEARMLQKGNCICFIRNGEGSMGYAIYKKEDFIATSDISAGYSKFLNKHVGLFITTIADKVRGKYTFGYKRSDTRLQKEKILLPVQSDGEPDYAYMENYMKYQEYQKLEQYLNFKSSEVTNVIQIG</sequence>
<dbReference type="Gene3D" id="3.90.220.20">
    <property type="entry name" value="DNA methylase specificity domains"/>
    <property type="match status" value="2"/>
</dbReference>
<dbReference type="Proteomes" id="UP001500067">
    <property type="component" value="Unassembled WGS sequence"/>
</dbReference>
<dbReference type="RefSeq" id="WP_345083938.1">
    <property type="nucleotide sequence ID" value="NZ_BAABFA010000019.1"/>
</dbReference>
<evidence type="ECO:0000256" key="2">
    <source>
        <dbReference type="ARBA" id="ARBA00022747"/>
    </source>
</evidence>
<protein>
    <recommendedName>
        <fullName evidence="4">Type I restriction modification DNA specificity domain-containing protein</fullName>
    </recommendedName>
</protein>
<gene>
    <name evidence="5" type="ORF">GCM10023093_26150</name>
</gene>
<feature type="domain" description="Type I restriction modification DNA specificity" evidence="4">
    <location>
        <begin position="188"/>
        <end position="338"/>
    </location>
</feature>
<keyword evidence="2" id="KW-0680">Restriction system</keyword>
<name>A0ABP8NNG2_9BACT</name>
<evidence type="ECO:0000313" key="5">
    <source>
        <dbReference type="EMBL" id="GAA4468481.1"/>
    </source>
</evidence>
<dbReference type="EMBL" id="BAABFA010000019">
    <property type="protein sequence ID" value="GAA4468481.1"/>
    <property type="molecule type" value="Genomic_DNA"/>
</dbReference>
<keyword evidence="3" id="KW-0238">DNA-binding</keyword>
<accession>A0ABP8NNG2</accession>
<evidence type="ECO:0000313" key="6">
    <source>
        <dbReference type="Proteomes" id="UP001500067"/>
    </source>
</evidence>